<feature type="compositionally biased region" description="Polar residues" evidence="1">
    <location>
        <begin position="177"/>
        <end position="190"/>
    </location>
</feature>
<feature type="region of interest" description="Disordered" evidence="1">
    <location>
        <begin position="1"/>
        <end position="28"/>
    </location>
</feature>
<dbReference type="EMBL" id="BKCJ010001744">
    <property type="protein sequence ID" value="GEU43694.1"/>
    <property type="molecule type" value="Genomic_DNA"/>
</dbReference>
<evidence type="ECO:0000313" key="2">
    <source>
        <dbReference type="EMBL" id="GEU43694.1"/>
    </source>
</evidence>
<evidence type="ECO:0000256" key="1">
    <source>
        <dbReference type="SAM" id="MobiDB-lite"/>
    </source>
</evidence>
<proteinExistence type="predicted"/>
<sequence>MDLFSLIRAPNPTKVKTRSRPRAPHELPLLTLTAPRVIEMDEPAAATDSSGVSSAIEKSPLDFADEAEASGQETAAPEVPPPEEVPITTVPGGDQAAPVAVEPHTVQESRKRGRVGIDANAPPKSLRRDHSDLQPSGVPADVSDPDPLAFADAPSPHPADVIRSSQGVAVAGGPGSDNVSSPTEVGSPGSTKADMNRAAEEKSAGLIQELEKMRAQFSKLQVSNERLSQQVDTLQQQVSGEETLKAAFEDYKRQQDQMVKQWRAEMDARLDAMSVDFDKELYPHMLTAIAGRRWVIGHGLRLATMKCAESLEMRQAFADVVSAGIAKGMSEGVKHGHAQRTIESLEAYDPEADAKFAAALQSLKDLKLPLLDQLEGAHHARSDRVPVSAPIVVPQGL</sequence>
<protein>
    <recommendedName>
        <fullName evidence="3">Transposase (Putative), gypsy type</fullName>
    </recommendedName>
</protein>
<reference evidence="2" key="1">
    <citation type="journal article" date="2019" name="Sci. Rep.">
        <title>Draft genome of Tanacetum cinerariifolium, the natural source of mosquito coil.</title>
        <authorList>
            <person name="Yamashiro T."/>
            <person name="Shiraishi A."/>
            <person name="Satake H."/>
            <person name="Nakayama K."/>
        </authorList>
    </citation>
    <scope>NUCLEOTIDE SEQUENCE</scope>
</reference>
<feature type="non-terminal residue" evidence="2">
    <location>
        <position position="397"/>
    </location>
</feature>
<feature type="region of interest" description="Disordered" evidence="1">
    <location>
        <begin position="40"/>
        <end position="201"/>
    </location>
</feature>
<gene>
    <name evidence="2" type="ORF">Tci_015672</name>
</gene>
<dbReference type="AlphaFoldDB" id="A0A6L2K745"/>
<name>A0A6L2K745_TANCI</name>
<evidence type="ECO:0008006" key="3">
    <source>
        <dbReference type="Google" id="ProtNLM"/>
    </source>
</evidence>
<organism evidence="2">
    <name type="scientific">Tanacetum cinerariifolium</name>
    <name type="common">Dalmatian daisy</name>
    <name type="synonym">Chrysanthemum cinerariifolium</name>
    <dbReference type="NCBI Taxonomy" id="118510"/>
    <lineage>
        <taxon>Eukaryota</taxon>
        <taxon>Viridiplantae</taxon>
        <taxon>Streptophyta</taxon>
        <taxon>Embryophyta</taxon>
        <taxon>Tracheophyta</taxon>
        <taxon>Spermatophyta</taxon>
        <taxon>Magnoliopsida</taxon>
        <taxon>eudicotyledons</taxon>
        <taxon>Gunneridae</taxon>
        <taxon>Pentapetalae</taxon>
        <taxon>asterids</taxon>
        <taxon>campanulids</taxon>
        <taxon>Asterales</taxon>
        <taxon>Asteraceae</taxon>
        <taxon>Asteroideae</taxon>
        <taxon>Anthemideae</taxon>
        <taxon>Anthemidinae</taxon>
        <taxon>Tanacetum</taxon>
    </lineage>
</organism>
<accession>A0A6L2K745</accession>
<comment type="caution">
    <text evidence="2">The sequence shown here is derived from an EMBL/GenBank/DDBJ whole genome shotgun (WGS) entry which is preliminary data.</text>
</comment>